<sequence>MSASVFVSPAAAAGADLGAAFRNSKLVNQPPELGALSTDLALASGCGSTTASSSTCLDFDTLSSTGP</sequence>
<comment type="caution">
    <text evidence="1">The sequence shown here is derived from an EMBL/GenBank/DDBJ whole genome shotgun (WGS) entry which is preliminary data.</text>
</comment>
<organism evidence="1 2">
    <name type="scientific">Phytophthora fragariaefolia</name>
    <dbReference type="NCBI Taxonomy" id="1490495"/>
    <lineage>
        <taxon>Eukaryota</taxon>
        <taxon>Sar</taxon>
        <taxon>Stramenopiles</taxon>
        <taxon>Oomycota</taxon>
        <taxon>Peronosporomycetes</taxon>
        <taxon>Peronosporales</taxon>
        <taxon>Peronosporaceae</taxon>
        <taxon>Phytophthora</taxon>
    </lineage>
</organism>
<reference evidence="1" key="1">
    <citation type="submission" date="2023-04" db="EMBL/GenBank/DDBJ databases">
        <title>Phytophthora fragariaefolia NBRC 109709.</title>
        <authorList>
            <person name="Ichikawa N."/>
            <person name="Sato H."/>
            <person name="Tonouchi N."/>
        </authorList>
    </citation>
    <scope>NUCLEOTIDE SEQUENCE</scope>
    <source>
        <strain evidence="1">NBRC 109709</strain>
    </source>
</reference>
<accession>A0A9W6X3S4</accession>
<gene>
    <name evidence="1" type="ORF">Pfra01_000622900</name>
</gene>
<dbReference type="Proteomes" id="UP001165121">
    <property type="component" value="Unassembled WGS sequence"/>
</dbReference>
<keyword evidence="2" id="KW-1185">Reference proteome</keyword>
<proteinExistence type="predicted"/>
<dbReference type="AlphaFoldDB" id="A0A9W6X3S4"/>
<protein>
    <submittedName>
        <fullName evidence="1">Unnamed protein product</fullName>
    </submittedName>
</protein>
<evidence type="ECO:0000313" key="1">
    <source>
        <dbReference type="EMBL" id="GMF29247.1"/>
    </source>
</evidence>
<dbReference type="EMBL" id="BSXT01000521">
    <property type="protein sequence ID" value="GMF29247.1"/>
    <property type="molecule type" value="Genomic_DNA"/>
</dbReference>
<evidence type="ECO:0000313" key="2">
    <source>
        <dbReference type="Proteomes" id="UP001165121"/>
    </source>
</evidence>
<name>A0A9W6X3S4_9STRA</name>